<keyword evidence="3" id="KW-1185">Reference proteome</keyword>
<feature type="compositionally biased region" description="Basic and acidic residues" evidence="1">
    <location>
        <begin position="205"/>
        <end position="215"/>
    </location>
</feature>
<feature type="region of interest" description="Disordered" evidence="1">
    <location>
        <begin position="182"/>
        <end position="231"/>
    </location>
</feature>
<comment type="caution">
    <text evidence="2">The sequence shown here is derived from an EMBL/GenBank/DDBJ whole genome shotgun (WGS) entry which is preliminary data.</text>
</comment>
<gene>
    <name evidence="2" type="ORF">PPACK8108_LOCUS8136</name>
</gene>
<dbReference type="Proteomes" id="UP001153365">
    <property type="component" value="Unassembled WGS sequence"/>
</dbReference>
<organism evidence="2 3">
    <name type="scientific">Phakopsora pachyrhizi</name>
    <name type="common">Asian soybean rust disease fungus</name>
    <dbReference type="NCBI Taxonomy" id="170000"/>
    <lineage>
        <taxon>Eukaryota</taxon>
        <taxon>Fungi</taxon>
        <taxon>Dikarya</taxon>
        <taxon>Basidiomycota</taxon>
        <taxon>Pucciniomycotina</taxon>
        <taxon>Pucciniomycetes</taxon>
        <taxon>Pucciniales</taxon>
        <taxon>Phakopsoraceae</taxon>
        <taxon>Phakopsora</taxon>
    </lineage>
</organism>
<feature type="compositionally biased region" description="Polar residues" evidence="1">
    <location>
        <begin position="182"/>
        <end position="192"/>
    </location>
</feature>
<feature type="compositionally biased region" description="Basic and acidic residues" evidence="1">
    <location>
        <begin position="459"/>
        <end position="472"/>
    </location>
</feature>
<feature type="region of interest" description="Disordered" evidence="1">
    <location>
        <begin position="453"/>
        <end position="472"/>
    </location>
</feature>
<sequence>MRRRITFKDINQISSKPFSINQRFREDGYCTFVDPQSLDDLMISLMFACPGDSDSQGVLLLEDVKVLIQPAVGSLGFSSSKSDDDLYVVLEPLTASTIKFPIWICDQTKLDLVYSVNLKSRALTLRGSQPFDELMPSQSYYSSSIPIMDLNNAFQYQKSGIAISETTKDSDWTNYWAESNSTTQQPTISSKGSRQKWLGNPKELSSQDRWFEESGRYSSNSPDSNTSCSKSDLENGPIYILKVVVKARRVAESPGRESPEYLTDSIENIWASVLSNRSMRSSNTLEMLPMDRVRDLLNRATQKDSVGSISNMKELSHDRISHLTAGSKRHSASNLVRAMTAFNLVCQPNLLDKSYHNSLKTHKTVEGSRNSSPKAVGNFLKSPRGFGHLGLSNSTKMNERSKSLVDSSPRRVEQRDFDKSEAVSKVMERDRRADDGQRRKNNPSDVSIKVRLIPTKINNRKEDDKDDSKPRKLKDENIVKRFEEFMVEVVVTNLSKSERLGRLEIKKFSSRLGSSANYGGGGDDDDDDDDDDDGLIFLDESVEVGPIEACKTETCKLRVLTMVKGPIEMRGLWGLEVWCWSDLSV</sequence>
<name>A0AAV0AW61_PHAPC</name>
<reference evidence="2" key="1">
    <citation type="submission" date="2022-06" db="EMBL/GenBank/DDBJ databases">
        <authorList>
            <consortium name="SYNGENTA / RWTH Aachen University"/>
        </authorList>
    </citation>
    <scope>NUCLEOTIDE SEQUENCE</scope>
</reference>
<dbReference type="EMBL" id="CALTRL010001649">
    <property type="protein sequence ID" value="CAH7673256.1"/>
    <property type="molecule type" value="Genomic_DNA"/>
</dbReference>
<feature type="compositionally biased region" description="Low complexity" evidence="1">
    <location>
        <begin position="218"/>
        <end position="230"/>
    </location>
</feature>
<feature type="compositionally biased region" description="Basic and acidic residues" evidence="1">
    <location>
        <begin position="397"/>
        <end position="438"/>
    </location>
</feature>
<proteinExistence type="predicted"/>
<accession>A0AAV0AW61</accession>
<feature type="region of interest" description="Disordered" evidence="1">
    <location>
        <begin position="361"/>
        <end position="448"/>
    </location>
</feature>
<evidence type="ECO:0000313" key="3">
    <source>
        <dbReference type="Proteomes" id="UP001153365"/>
    </source>
</evidence>
<protein>
    <submittedName>
        <fullName evidence="2">Expressed protein</fullName>
    </submittedName>
</protein>
<evidence type="ECO:0000313" key="2">
    <source>
        <dbReference type="EMBL" id="CAH7673256.1"/>
    </source>
</evidence>
<dbReference type="AlphaFoldDB" id="A0AAV0AW61"/>
<evidence type="ECO:0000256" key="1">
    <source>
        <dbReference type="SAM" id="MobiDB-lite"/>
    </source>
</evidence>